<dbReference type="RefSeq" id="WP_345206054.1">
    <property type="nucleotide sequence ID" value="NZ_BAABHX010000005.1"/>
</dbReference>
<dbReference type="Proteomes" id="UP001500353">
    <property type="component" value="Unassembled WGS sequence"/>
</dbReference>
<reference evidence="2" key="1">
    <citation type="journal article" date="2019" name="Int. J. Syst. Evol. Microbiol.">
        <title>The Global Catalogue of Microorganisms (GCM) 10K type strain sequencing project: providing services to taxonomists for standard genome sequencing and annotation.</title>
        <authorList>
            <consortium name="The Broad Institute Genomics Platform"/>
            <consortium name="The Broad Institute Genome Sequencing Center for Infectious Disease"/>
            <person name="Wu L."/>
            <person name="Ma J."/>
        </authorList>
    </citation>
    <scope>NUCLEOTIDE SEQUENCE [LARGE SCALE GENOMIC DNA]</scope>
    <source>
        <strain evidence="2">JCM 18019</strain>
    </source>
</reference>
<comment type="caution">
    <text evidence="1">The sequence shown here is derived from an EMBL/GenBank/DDBJ whole genome shotgun (WGS) entry which is preliminary data.</text>
</comment>
<protein>
    <submittedName>
        <fullName evidence="1">Uncharacterized protein</fullName>
    </submittedName>
</protein>
<evidence type="ECO:0000313" key="1">
    <source>
        <dbReference type="EMBL" id="GAA5096864.1"/>
    </source>
</evidence>
<name>A0ABP9MHW7_9FLAO</name>
<evidence type="ECO:0000313" key="2">
    <source>
        <dbReference type="Proteomes" id="UP001500353"/>
    </source>
</evidence>
<organism evidence="1 2">
    <name type="scientific">Chryseobacterium ginsengisoli</name>
    <dbReference type="NCBI Taxonomy" id="363853"/>
    <lineage>
        <taxon>Bacteria</taxon>
        <taxon>Pseudomonadati</taxon>
        <taxon>Bacteroidota</taxon>
        <taxon>Flavobacteriia</taxon>
        <taxon>Flavobacteriales</taxon>
        <taxon>Weeksellaceae</taxon>
        <taxon>Chryseobacterium group</taxon>
        <taxon>Chryseobacterium</taxon>
    </lineage>
</organism>
<keyword evidence="2" id="KW-1185">Reference proteome</keyword>
<proteinExistence type="predicted"/>
<sequence length="157" mass="18602">MTPRKELFITIKNKLKEIPELEYIDLFRDQFKDSETDFPSIWTAVLVRINKITYETMTEQIQEGTCTLDIILYCKDGWMNQHNNTSDPENGLIEIDLLDEIAEKLQFLYGEQFKPLQQTDDETEENTLDSIMSYRQSFTTKIYRKLAPKYQNIKISI</sequence>
<gene>
    <name evidence="1" type="ORF">GCM10023210_31200</name>
</gene>
<dbReference type="EMBL" id="BAABHX010000005">
    <property type="protein sequence ID" value="GAA5096864.1"/>
    <property type="molecule type" value="Genomic_DNA"/>
</dbReference>
<accession>A0ABP9MHW7</accession>